<organism evidence="20 21">
    <name type="scientific">Cavenderia fasciculata</name>
    <name type="common">Slime mold</name>
    <name type="synonym">Dictyostelium fasciculatum</name>
    <dbReference type="NCBI Taxonomy" id="261658"/>
    <lineage>
        <taxon>Eukaryota</taxon>
        <taxon>Amoebozoa</taxon>
        <taxon>Evosea</taxon>
        <taxon>Eumycetozoa</taxon>
        <taxon>Dictyostelia</taxon>
        <taxon>Acytosteliales</taxon>
        <taxon>Cavenderiaceae</taxon>
        <taxon>Cavenderia</taxon>
    </lineage>
</organism>
<gene>
    <name evidence="20" type="ORF">DFA_01205</name>
</gene>
<reference evidence="21" key="1">
    <citation type="journal article" date="2011" name="Genome Res.">
        <title>Phylogeny-wide analysis of social amoeba genomes highlights ancient origins for complex intercellular communication.</title>
        <authorList>
            <person name="Heidel A.J."/>
            <person name="Lawal H.M."/>
            <person name="Felder M."/>
            <person name="Schilde C."/>
            <person name="Helps N.R."/>
            <person name="Tunggal B."/>
            <person name="Rivero F."/>
            <person name="John U."/>
            <person name="Schleicher M."/>
            <person name="Eichinger L."/>
            <person name="Platzer M."/>
            <person name="Noegel A.A."/>
            <person name="Schaap P."/>
            <person name="Gloeckner G."/>
        </authorList>
    </citation>
    <scope>NUCLEOTIDE SEQUENCE [LARGE SCALE GENOMIC DNA]</scope>
    <source>
        <strain evidence="21">SH3</strain>
    </source>
</reference>
<dbReference type="GeneID" id="14873565"/>
<dbReference type="PANTHER" id="PTHR46025:SF3">
    <property type="entry name" value="XYLOSYLTRANSFERASE OXT"/>
    <property type="match status" value="1"/>
</dbReference>
<evidence type="ECO:0000256" key="11">
    <source>
        <dbReference type="ARBA" id="ARBA00022824"/>
    </source>
</evidence>
<comment type="pathway">
    <text evidence="4">Glycan metabolism; heparan sulfate biosynthesis.</text>
</comment>
<dbReference type="GO" id="GO:0015012">
    <property type="term" value="P:heparan sulfate proteoglycan biosynthetic process"/>
    <property type="evidence" value="ECO:0007669"/>
    <property type="project" value="UniProtKB-UniPathway"/>
</dbReference>
<protein>
    <recommendedName>
        <fullName evidence="6">protein xylosyltransferase</fullName>
        <ecNumber evidence="6">2.4.2.26</ecNumber>
    </recommendedName>
    <alternativeName>
        <fullName evidence="18">Peptide O-xylosyltransferase</fullName>
    </alternativeName>
</protein>
<keyword evidence="8" id="KW-0808">Transferase</keyword>
<keyword evidence="17" id="KW-0325">Glycoprotein</keyword>
<evidence type="ECO:0000256" key="16">
    <source>
        <dbReference type="ARBA" id="ARBA00023157"/>
    </source>
</evidence>
<dbReference type="EMBL" id="GL883010">
    <property type="protein sequence ID" value="EGG21324.1"/>
    <property type="molecule type" value="Genomic_DNA"/>
</dbReference>
<keyword evidence="7" id="KW-0328">Glycosyltransferase</keyword>
<comment type="similarity">
    <text evidence="5">Belongs to the glycosyltransferase 14 family. XylT subfamily.</text>
</comment>
<dbReference type="InterPro" id="IPR003406">
    <property type="entry name" value="Glyco_trans_14"/>
</dbReference>
<dbReference type="InterPro" id="IPR043538">
    <property type="entry name" value="XYLT"/>
</dbReference>
<keyword evidence="15" id="KW-0472">Membrane</keyword>
<evidence type="ECO:0000256" key="1">
    <source>
        <dbReference type="ARBA" id="ARBA00004323"/>
    </source>
</evidence>
<sequence>MSMDMNIKKNPLAFIIFVHTLDLDSLAFLLKVLYSTNHYYIIHVDKSLSFKDFEKIKDYVKSQSNYSNNIKVLDNRIKGKWGDISLVYMELISYAALFHMVNQRQQQNNEEEVTTPLPQHCNTTYEFRNHPTNPDTLKIQPNTSRFLVWAGCCYEKHNNGQTNRPKGNIVGFPQQIS</sequence>
<evidence type="ECO:0000256" key="3">
    <source>
        <dbReference type="ARBA" id="ARBA00004840"/>
    </source>
</evidence>
<evidence type="ECO:0000256" key="19">
    <source>
        <dbReference type="ARBA" id="ARBA00047847"/>
    </source>
</evidence>
<keyword evidence="14" id="KW-0333">Golgi apparatus</keyword>
<dbReference type="GO" id="GO:0030158">
    <property type="term" value="F:protein xylosyltransferase activity"/>
    <property type="evidence" value="ECO:0007669"/>
    <property type="project" value="UniProtKB-EC"/>
</dbReference>
<keyword evidence="9" id="KW-0812">Transmembrane</keyword>
<evidence type="ECO:0000256" key="17">
    <source>
        <dbReference type="ARBA" id="ARBA00023180"/>
    </source>
</evidence>
<evidence type="ECO:0000256" key="4">
    <source>
        <dbReference type="ARBA" id="ARBA00005093"/>
    </source>
</evidence>
<dbReference type="AlphaFoldDB" id="F4PRI4"/>
<dbReference type="OrthoDB" id="2019572at2759"/>
<dbReference type="Proteomes" id="UP000007797">
    <property type="component" value="Unassembled WGS sequence"/>
</dbReference>
<dbReference type="UniPathway" id="UPA00756"/>
<dbReference type="Pfam" id="PF02485">
    <property type="entry name" value="Branch"/>
    <property type="match status" value="1"/>
</dbReference>
<evidence type="ECO:0000256" key="7">
    <source>
        <dbReference type="ARBA" id="ARBA00022676"/>
    </source>
</evidence>
<keyword evidence="11" id="KW-0256">Endoplasmic reticulum</keyword>
<evidence type="ECO:0000313" key="20">
    <source>
        <dbReference type="EMBL" id="EGG21324.1"/>
    </source>
</evidence>
<dbReference type="GO" id="GO:0005789">
    <property type="term" value="C:endoplasmic reticulum membrane"/>
    <property type="evidence" value="ECO:0007669"/>
    <property type="project" value="UniProtKB-SubCell"/>
</dbReference>
<evidence type="ECO:0000256" key="13">
    <source>
        <dbReference type="ARBA" id="ARBA00022989"/>
    </source>
</evidence>
<proteinExistence type="inferred from homology"/>
<dbReference type="KEGG" id="dfa:DFA_01205"/>
<name>F4PRI4_CACFS</name>
<comment type="pathway">
    <text evidence="3">Glycan metabolism; chondroitin sulfate biosynthesis.</text>
</comment>
<evidence type="ECO:0000256" key="6">
    <source>
        <dbReference type="ARBA" id="ARBA00011972"/>
    </source>
</evidence>
<evidence type="ECO:0000313" key="21">
    <source>
        <dbReference type="Proteomes" id="UP000007797"/>
    </source>
</evidence>
<keyword evidence="13" id="KW-1133">Transmembrane helix</keyword>
<evidence type="ECO:0000256" key="15">
    <source>
        <dbReference type="ARBA" id="ARBA00023136"/>
    </source>
</evidence>
<accession>F4PRI4</accession>
<dbReference type="GO" id="GO:0050650">
    <property type="term" value="P:chondroitin sulfate proteoglycan biosynthetic process"/>
    <property type="evidence" value="ECO:0007669"/>
    <property type="project" value="TreeGrafter"/>
</dbReference>
<dbReference type="GO" id="GO:0046872">
    <property type="term" value="F:metal ion binding"/>
    <property type="evidence" value="ECO:0007669"/>
    <property type="project" value="UniProtKB-KW"/>
</dbReference>
<dbReference type="UniPathway" id="UPA00755"/>
<evidence type="ECO:0000256" key="5">
    <source>
        <dbReference type="ARBA" id="ARBA00010195"/>
    </source>
</evidence>
<evidence type="ECO:0000256" key="8">
    <source>
        <dbReference type="ARBA" id="ARBA00022679"/>
    </source>
</evidence>
<evidence type="ECO:0000256" key="18">
    <source>
        <dbReference type="ARBA" id="ARBA00042865"/>
    </source>
</evidence>
<evidence type="ECO:0000256" key="2">
    <source>
        <dbReference type="ARBA" id="ARBA00004648"/>
    </source>
</evidence>
<dbReference type="EC" id="2.4.2.26" evidence="6"/>
<comment type="catalytic activity">
    <reaction evidence="19">
        <text>UDP-alpha-D-xylose + L-seryl-[protein] = 3-O-(beta-D-xylosyl)-L-seryl-[protein] + UDP + H(+)</text>
        <dbReference type="Rhea" id="RHEA:50192"/>
        <dbReference type="Rhea" id="RHEA-COMP:9863"/>
        <dbReference type="Rhea" id="RHEA-COMP:12567"/>
        <dbReference type="ChEBI" id="CHEBI:15378"/>
        <dbReference type="ChEBI" id="CHEBI:29999"/>
        <dbReference type="ChEBI" id="CHEBI:57632"/>
        <dbReference type="ChEBI" id="CHEBI:58223"/>
        <dbReference type="ChEBI" id="CHEBI:132085"/>
        <dbReference type="EC" id="2.4.2.26"/>
    </reaction>
</comment>
<keyword evidence="10" id="KW-0479">Metal-binding</keyword>
<dbReference type="RefSeq" id="XP_004359174.1">
    <property type="nucleotide sequence ID" value="XM_004359117.1"/>
</dbReference>
<evidence type="ECO:0000256" key="9">
    <source>
        <dbReference type="ARBA" id="ARBA00022692"/>
    </source>
</evidence>
<dbReference type="GO" id="GO:0000139">
    <property type="term" value="C:Golgi membrane"/>
    <property type="evidence" value="ECO:0007669"/>
    <property type="project" value="UniProtKB-SubCell"/>
</dbReference>
<evidence type="ECO:0000256" key="10">
    <source>
        <dbReference type="ARBA" id="ARBA00022723"/>
    </source>
</evidence>
<keyword evidence="21" id="KW-1185">Reference proteome</keyword>
<comment type="subcellular location">
    <subcellularLocation>
        <location evidence="2">Endoplasmic reticulum membrane</location>
        <topology evidence="2">Single-pass type II membrane protein</topology>
    </subcellularLocation>
    <subcellularLocation>
        <location evidence="1">Golgi apparatus membrane</location>
        <topology evidence="1">Single-pass type II membrane protein</topology>
    </subcellularLocation>
</comment>
<evidence type="ECO:0000256" key="14">
    <source>
        <dbReference type="ARBA" id="ARBA00023034"/>
    </source>
</evidence>
<dbReference type="PANTHER" id="PTHR46025">
    <property type="entry name" value="XYLOSYLTRANSFERASE OXT"/>
    <property type="match status" value="1"/>
</dbReference>
<keyword evidence="12" id="KW-0735">Signal-anchor</keyword>
<keyword evidence="16" id="KW-1015">Disulfide bond</keyword>
<evidence type="ECO:0000256" key="12">
    <source>
        <dbReference type="ARBA" id="ARBA00022968"/>
    </source>
</evidence>